<dbReference type="InterPro" id="IPR025302">
    <property type="entry name" value="DrrA1/2-like_C"/>
</dbReference>
<protein>
    <submittedName>
        <fullName evidence="11">Daunorubicin resistance protein DrrA family ABC transporter ATP-binding protein</fullName>
    </submittedName>
</protein>
<evidence type="ECO:0000256" key="4">
    <source>
        <dbReference type="ARBA" id="ARBA00022741"/>
    </source>
</evidence>
<keyword evidence="8" id="KW-0046">Antibiotic resistance</keyword>
<keyword evidence="6" id="KW-1278">Translocase</keyword>
<comment type="subcellular location">
    <subcellularLocation>
        <location evidence="1">Cell membrane</location>
        <topology evidence="1">Peripheral membrane protein</topology>
        <orientation evidence="1">Cytoplasmic side</orientation>
    </subcellularLocation>
</comment>
<dbReference type="Proteomes" id="UP000331127">
    <property type="component" value="Unassembled WGS sequence"/>
</dbReference>
<dbReference type="RefSeq" id="WP_155354759.1">
    <property type="nucleotide sequence ID" value="NZ_BAAAHL010000042.1"/>
</dbReference>
<dbReference type="PROSITE" id="PS50893">
    <property type="entry name" value="ABC_TRANSPORTER_2"/>
    <property type="match status" value="1"/>
</dbReference>
<dbReference type="GO" id="GO:0005524">
    <property type="term" value="F:ATP binding"/>
    <property type="evidence" value="ECO:0007669"/>
    <property type="project" value="UniProtKB-KW"/>
</dbReference>
<evidence type="ECO:0000256" key="6">
    <source>
        <dbReference type="ARBA" id="ARBA00022967"/>
    </source>
</evidence>
<dbReference type="FunFam" id="3.40.50.300:FF:000589">
    <property type="entry name" value="ABC transporter, ATP-binding subunit"/>
    <property type="match status" value="1"/>
</dbReference>
<dbReference type="PROSITE" id="PS00211">
    <property type="entry name" value="ABC_TRANSPORTER_1"/>
    <property type="match status" value="1"/>
</dbReference>
<dbReference type="NCBIfam" id="TIGR01188">
    <property type="entry name" value="drrA"/>
    <property type="match status" value="1"/>
</dbReference>
<keyword evidence="4" id="KW-0547">Nucleotide-binding</keyword>
<keyword evidence="3" id="KW-1003">Cell membrane</keyword>
<dbReference type="EMBL" id="BLAE01000014">
    <property type="protein sequence ID" value="GES09187.1"/>
    <property type="molecule type" value="Genomic_DNA"/>
</dbReference>
<dbReference type="SUPFAM" id="SSF52540">
    <property type="entry name" value="P-loop containing nucleoside triphosphate hydrolases"/>
    <property type="match status" value="1"/>
</dbReference>
<sequence>MISAEGLAKHYGKVKALNGVDLEVPRGSVLALLGPNGAGKTTAVRILATLLRPDAGRATIAGIDVLARPDEIRKVIGLTGQYAAVDEYLTGRENLVMFARLYHMDQQTARDRAAELLEQFGLADAADRQTRTYSGGMRRRLDLAASLVAKPKVIFLDEPTTGLDPRSRNGMWDVIRELVHDGATLLLTTQYLEEADALADNIMIIDHGLVIARGTADQLKDRLGGERIQVAVKDRSRLPELKAIASNVGCGLPEVDLESHSVTVEVRDGAASLVEFVRRLDAKGIEPSDVELRRPTLDEVFLALTGHRTESVIRDG</sequence>
<comment type="caution">
    <text evidence="11">The sequence shown here is derived from an EMBL/GenBank/DDBJ whole genome shotgun (WGS) entry which is preliminary data.</text>
</comment>
<evidence type="ECO:0000259" key="10">
    <source>
        <dbReference type="PROSITE" id="PS50893"/>
    </source>
</evidence>
<proteinExistence type="inferred from homology"/>
<dbReference type="PANTHER" id="PTHR42711:SF19">
    <property type="entry name" value="DOXORUBICIN RESISTANCE ATP-BINDING PROTEIN DRRA"/>
    <property type="match status" value="1"/>
</dbReference>
<evidence type="ECO:0000256" key="9">
    <source>
        <dbReference type="ARBA" id="ARBA00049985"/>
    </source>
</evidence>
<gene>
    <name evidence="11" type="ORF">Amac_027830</name>
</gene>
<evidence type="ECO:0000256" key="8">
    <source>
        <dbReference type="ARBA" id="ARBA00023251"/>
    </source>
</evidence>
<evidence type="ECO:0000256" key="5">
    <source>
        <dbReference type="ARBA" id="ARBA00022840"/>
    </source>
</evidence>
<dbReference type="InterPro" id="IPR003439">
    <property type="entry name" value="ABC_transporter-like_ATP-bd"/>
</dbReference>
<dbReference type="GO" id="GO:1900753">
    <property type="term" value="P:doxorubicin transport"/>
    <property type="evidence" value="ECO:0007669"/>
    <property type="project" value="InterPro"/>
</dbReference>
<dbReference type="InterPro" id="IPR050763">
    <property type="entry name" value="ABC_transporter_ATP-binding"/>
</dbReference>
<comment type="similarity">
    <text evidence="9">Belongs to the ABC transporter superfamily. Drug exporter-1 (DrugE1) (TC 3.A.1.105) family.</text>
</comment>
<evidence type="ECO:0000313" key="11">
    <source>
        <dbReference type="EMBL" id="GES09187.1"/>
    </source>
</evidence>
<feature type="domain" description="ABC transporter" evidence="10">
    <location>
        <begin position="2"/>
        <end position="232"/>
    </location>
</feature>
<evidence type="ECO:0000256" key="3">
    <source>
        <dbReference type="ARBA" id="ARBA00022475"/>
    </source>
</evidence>
<dbReference type="InterPro" id="IPR027417">
    <property type="entry name" value="P-loop_NTPase"/>
</dbReference>
<name>A0A5M3WJ29_9ACTN</name>
<dbReference type="Gene3D" id="3.40.50.300">
    <property type="entry name" value="P-loop containing nucleotide triphosphate hydrolases"/>
    <property type="match status" value="1"/>
</dbReference>
<dbReference type="GO" id="GO:0016887">
    <property type="term" value="F:ATP hydrolysis activity"/>
    <property type="evidence" value="ECO:0007669"/>
    <property type="project" value="InterPro"/>
</dbReference>
<dbReference type="SMART" id="SM00382">
    <property type="entry name" value="AAA"/>
    <property type="match status" value="1"/>
</dbReference>
<keyword evidence="12" id="KW-1185">Reference proteome</keyword>
<dbReference type="InterPro" id="IPR017871">
    <property type="entry name" value="ABC_transporter-like_CS"/>
</dbReference>
<dbReference type="AlphaFoldDB" id="A0A5M3WJ29"/>
<keyword evidence="5 11" id="KW-0067">ATP-binding</keyword>
<dbReference type="InterPro" id="IPR005894">
    <property type="entry name" value="DrrA"/>
</dbReference>
<dbReference type="Pfam" id="PF00005">
    <property type="entry name" value="ABC_tran"/>
    <property type="match status" value="1"/>
</dbReference>
<dbReference type="GO" id="GO:0043215">
    <property type="term" value="P:daunorubicin transport"/>
    <property type="evidence" value="ECO:0007669"/>
    <property type="project" value="InterPro"/>
</dbReference>
<dbReference type="InterPro" id="IPR003593">
    <property type="entry name" value="AAA+_ATPase"/>
</dbReference>
<evidence type="ECO:0000313" key="12">
    <source>
        <dbReference type="Proteomes" id="UP000331127"/>
    </source>
</evidence>
<dbReference type="GO" id="GO:0005886">
    <property type="term" value="C:plasma membrane"/>
    <property type="evidence" value="ECO:0007669"/>
    <property type="project" value="UniProtKB-SubCell"/>
</dbReference>
<dbReference type="PANTHER" id="PTHR42711">
    <property type="entry name" value="ABC TRANSPORTER ATP-BINDING PROTEIN"/>
    <property type="match status" value="1"/>
</dbReference>
<accession>A0A5M3WJ29</accession>
<dbReference type="Pfam" id="PF13732">
    <property type="entry name" value="DrrA1-3_C"/>
    <property type="match status" value="1"/>
</dbReference>
<dbReference type="GO" id="GO:0046677">
    <property type="term" value="P:response to antibiotic"/>
    <property type="evidence" value="ECO:0007669"/>
    <property type="project" value="UniProtKB-KW"/>
</dbReference>
<organism evidence="11 12">
    <name type="scientific">Acrocarpospora macrocephala</name>
    <dbReference type="NCBI Taxonomy" id="150177"/>
    <lineage>
        <taxon>Bacteria</taxon>
        <taxon>Bacillati</taxon>
        <taxon>Actinomycetota</taxon>
        <taxon>Actinomycetes</taxon>
        <taxon>Streptosporangiales</taxon>
        <taxon>Streptosporangiaceae</taxon>
        <taxon>Acrocarpospora</taxon>
    </lineage>
</organism>
<reference evidence="11 12" key="1">
    <citation type="submission" date="2019-10" db="EMBL/GenBank/DDBJ databases">
        <title>Whole genome shotgun sequence of Acrocarpospora macrocephala NBRC 16266.</title>
        <authorList>
            <person name="Ichikawa N."/>
            <person name="Kimura A."/>
            <person name="Kitahashi Y."/>
            <person name="Komaki H."/>
            <person name="Oguchi A."/>
        </authorList>
    </citation>
    <scope>NUCLEOTIDE SEQUENCE [LARGE SCALE GENOMIC DNA]</scope>
    <source>
        <strain evidence="11 12">NBRC 16266</strain>
    </source>
</reference>
<keyword evidence="2" id="KW-0813">Transport</keyword>
<evidence type="ECO:0000256" key="1">
    <source>
        <dbReference type="ARBA" id="ARBA00004413"/>
    </source>
</evidence>
<evidence type="ECO:0000256" key="2">
    <source>
        <dbReference type="ARBA" id="ARBA00022448"/>
    </source>
</evidence>
<evidence type="ECO:0000256" key="7">
    <source>
        <dbReference type="ARBA" id="ARBA00023136"/>
    </source>
</evidence>
<dbReference type="OrthoDB" id="9804819at2"/>
<keyword evidence="7" id="KW-0472">Membrane</keyword>